<dbReference type="InterPro" id="IPR029058">
    <property type="entry name" value="AB_hydrolase_fold"/>
</dbReference>
<dbReference type="Proteomes" id="UP000216725">
    <property type="component" value="Unassembled WGS sequence"/>
</dbReference>
<dbReference type="SUPFAM" id="SSF53474">
    <property type="entry name" value="alpha/beta-Hydrolases"/>
    <property type="match status" value="1"/>
</dbReference>
<reference evidence="2 3" key="1">
    <citation type="journal article" date="2017" name="BMC Genomics">
        <title>Comparative genomic and phylogenomic analyses of the Bifidobacteriaceae family.</title>
        <authorList>
            <person name="Lugli G.A."/>
            <person name="Milani C."/>
            <person name="Turroni F."/>
            <person name="Duranti S."/>
            <person name="Mancabelli L."/>
            <person name="Mangifesta M."/>
            <person name="Ferrario C."/>
            <person name="Modesto M."/>
            <person name="Mattarelli P."/>
            <person name="Jiri K."/>
            <person name="van Sinderen D."/>
            <person name="Ventura M."/>
        </authorList>
    </citation>
    <scope>NUCLEOTIDE SEQUENCE [LARGE SCALE GENOMIC DNA]</scope>
    <source>
        <strain evidence="2 3">DSM 24742</strain>
    </source>
</reference>
<sequence length="376" mass="41831">MVTLIDENDYANAMQGTVIPALAACATEGWMEPATHPGLTVLGKPYESHDGKLHYMTYSYAKFPKANREADAPDEARGTIVIAHGFTEFCQRYDEIAYYFLAHGYSVAIMEDRGHGYSPRDLEDFDRVWIDDWRRYVVDLKKFCEAVARPLEPGRPLCMYAHSMGGGIAVALAEQYPSTLDALVLSAPMIDAVFGPPEKITPAIIDTLCLGHGDQAPAPGQTTFPSWSEDLVTPGLSMARGKWLYDLRADDAHYQNFEATNGWVREMIRLSKSIRRQSAIGRITTPILLLQSAEDVEVVLPAQDKFVLDVREAGGVASLVRLEDAPHEQGSLPNVLLKEVMRESLSFFDTYTEPAPWETRNDIAEIDDAEIDDAQK</sequence>
<organism evidence="2 3">
    <name type="scientific">Pseudoscardovia radai</name>
    <dbReference type="NCBI Taxonomy" id="987066"/>
    <lineage>
        <taxon>Bacteria</taxon>
        <taxon>Bacillati</taxon>
        <taxon>Actinomycetota</taxon>
        <taxon>Actinomycetes</taxon>
        <taxon>Bifidobacteriales</taxon>
        <taxon>Bifidobacteriaceae</taxon>
        <taxon>Pseudoscardovia</taxon>
    </lineage>
</organism>
<dbReference type="OrthoDB" id="9806902at2"/>
<gene>
    <name evidence="2" type="ORF">PSRA_1392</name>
</gene>
<dbReference type="RefSeq" id="WP_158216363.1">
    <property type="nucleotide sequence ID" value="NZ_MWWR01000013.1"/>
</dbReference>
<protein>
    <submittedName>
        <fullName evidence="2">Lysophospholipase</fullName>
    </submittedName>
</protein>
<keyword evidence="3" id="KW-1185">Reference proteome</keyword>
<dbReference type="InterPro" id="IPR051044">
    <property type="entry name" value="MAG_DAG_Lipase"/>
</dbReference>
<comment type="caution">
    <text evidence="2">The sequence shown here is derived from an EMBL/GenBank/DDBJ whole genome shotgun (WGS) entry which is preliminary data.</text>
</comment>
<name>A0A261EVG8_9BIFI</name>
<accession>A0A261EVG8</accession>
<dbReference type="AlphaFoldDB" id="A0A261EVG8"/>
<evidence type="ECO:0000313" key="3">
    <source>
        <dbReference type="Proteomes" id="UP000216725"/>
    </source>
</evidence>
<dbReference type="EMBL" id="MWWR01000013">
    <property type="protein sequence ID" value="OZG50825.1"/>
    <property type="molecule type" value="Genomic_DNA"/>
</dbReference>
<dbReference type="InterPro" id="IPR022742">
    <property type="entry name" value="Hydrolase_4"/>
</dbReference>
<evidence type="ECO:0000313" key="2">
    <source>
        <dbReference type="EMBL" id="OZG50825.1"/>
    </source>
</evidence>
<evidence type="ECO:0000259" key="1">
    <source>
        <dbReference type="Pfam" id="PF12146"/>
    </source>
</evidence>
<dbReference type="PANTHER" id="PTHR11614">
    <property type="entry name" value="PHOSPHOLIPASE-RELATED"/>
    <property type="match status" value="1"/>
</dbReference>
<feature type="domain" description="Serine aminopeptidase S33" evidence="1">
    <location>
        <begin position="75"/>
        <end position="309"/>
    </location>
</feature>
<proteinExistence type="predicted"/>
<dbReference type="Gene3D" id="3.40.50.1820">
    <property type="entry name" value="alpha/beta hydrolase"/>
    <property type="match status" value="1"/>
</dbReference>
<dbReference type="Pfam" id="PF12146">
    <property type="entry name" value="Hydrolase_4"/>
    <property type="match status" value="1"/>
</dbReference>